<reference evidence="2" key="2">
    <citation type="submission" date="2025-08" db="UniProtKB">
        <authorList>
            <consortium name="RefSeq"/>
        </authorList>
    </citation>
    <scope>IDENTIFICATION</scope>
    <source>
        <tissue evidence="2">Whole plant</tissue>
    </source>
</reference>
<dbReference type="KEGG" id="adu:127740601"/>
<protein>
    <submittedName>
        <fullName evidence="2">Uncharacterized protein LOC127740601 isoform X1</fullName>
    </submittedName>
</protein>
<gene>
    <name evidence="2" type="primary">LOC127740601</name>
</gene>
<reference evidence="1" key="1">
    <citation type="journal article" date="2016" name="Nat. Genet.">
        <title>The genome sequences of Arachis duranensis and Arachis ipaensis, the diploid ancestors of cultivated peanut.</title>
        <authorList>
            <person name="Bertioli D.J."/>
            <person name="Cannon S.B."/>
            <person name="Froenicke L."/>
            <person name="Huang G."/>
            <person name="Farmer A.D."/>
            <person name="Cannon E.K."/>
            <person name="Liu X."/>
            <person name="Gao D."/>
            <person name="Clevenger J."/>
            <person name="Dash S."/>
            <person name="Ren L."/>
            <person name="Moretzsohn M.C."/>
            <person name="Shirasawa K."/>
            <person name="Huang W."/>
            <person name="Vidigal B."/>
            <person name="Abernathy B."/>
            <person name="Chu Y."/>
            <person name="Niederhuth C.E."/>
            <person name="Umale P."/>
            <person name="Araujo A.C."/>
            <person name="Kozik A."/>
            <person name="Kim K.D."/>
            <person name="Burow M.D."/>
            <person name="Varshney R.K."/>
            <person name="Wang X."/>
            <person name="Zhang X."/>
            <person name="Barkley N."/>
            <person name="Guimaraes P.M."/>
            <person name="Isobe S."/>
            <person name="Guo B."/>
            <person name="Liao B."/>
            <person name="Stalker H.T."/>
            <person name="Schmitz R.J."/>
            <person name="Scheffler B.E."/>
            <person name="Leal-Bertioli S.C."/>
            <person name="Xun X."/>
            <person name="Jackson S.A."/>
            <person name="Michelmore R."/>
            <person name="Ozias-Akins P."/>
        </authorList>
    </citation>
    <scope>NUCLEOTIDE SEQUENCE [LARGE SCALE GENOMIC DNA]</scope>
    <source>
        <strain evidence="1">cv. V14167</strain>
    </source>
</reference>
<sequence>MYKRRLLGLDHSTFILCTWGRPLMADSPLWKLLPAVQVHAKGEVTLGSPLDSDSVGRRVGRTYEPGSLACWTGPEHDSYTLQEKCYLWHQFQRCRVSMPLTKYYWMLPAVELGYIQG</sequence>
<dbReference type="GeneID" id="127740601"/>
<evidence type="ECO:0000313" key="2">
    <source>
        <dbReference type="RefSeq" id="XP_052107664.1"/>
    </source>
</evidence>
<evidence type="ECO:0000313" key="1">
    <source>
        <dbReference type="Proteomes" id="UP000515211"/>
    </source>
</evidence>
<keyword evidence="1" id="KW-1185">Reference proteome</keyword>
<dbReference type="AlphaFoldDB" id="A0A9C6TBX7"/>
<organism evidence="1 2">
    <name type="scientific">Arachis duranensis</name>
    <name type="common">Wild peanut</name>
    <dbReference type="NCBI Taxonomy" id="130453"/>
    <lineage>
        <taxon>Eukaryota</taxon>
        <taxon>Viridiplantae</taxon>
        <taxon>Streptophyta</taxon>
        <taxon>Embryophyta</taxon>
        <taxon>Tracheophyta</taxon>
        <taxon>Spermatophyta</taxon>
        <taxon>Magnoliopsida</taxon>
        <taxon>eudicotyledons</taxon>
        <taxon>Gunneridae</taxon>
        <taxon>Pentapetalae</taxon>
        <taxon>rosids</taxon>
        <taxon>fabids</taxon>
        <taxon>Fabales</taxon>
        <taxon>Fabaceae</taxon>
        <taxon>Papilionoideae</taxon>
        <taxon>50 kb inversion clade</taxon>
        <taxon>dalbergioids sensu lato</taxon>
        <taxon>Dalbergieae</taxon>
        <taxon>Pterocarpus clade</taxon>
        <taxon>Arachis</taxon>
    </lineage>
</organism>
<dbReference type="RefSeq" id="XP_052107664.1">
    <property type="nucleotide sequence ID" value="XM_052251704.1"/>
</dbReference>
<accession>A0A9C6TBX7</accession>
<dbReference type="Proteomes" id="UP000515211">
    <property type="component" value="Chromosome 7"/>
</dbReference>
<proteinExistence type="predicted"/>
<name>A0A9C6TBX7_ARADU</name>